<evidence type="ECO:0000313" key="1">
    <source>
        <dbReference type="EMBL" id="MBX46432.1"/>
    </source>
</evidence>
<sequence>MASLRILFPSVYLG</sequence>
<name>A0A2P2NV99_RHIMU</name>
<dbReference type="EMBL" id="GGEC01065948">
    <property type="protein sequence ID" value="MBX46432.1"/>
    <property type="molecule type" value="Transcribed_RNA"/>
</dbReference>
<reference evidence="1" key="1">
    <citation type="submission" date="2018-02" db="EMBL/GenBank/DDBJ databases">
        <title>Rhizophora mucronata_Transcriptome.</title>
        <authorList>
            <person name="Meera S.P."/>
            <person name="Sreeshan A."/>
            <person name="Augustine A."/>
        </authorList>
    </citation>
    <scope>NUCLEOTIDE SEQUENCE</scope>
    <source>
        <tissue evidence="1">Leaf</tissue>
    </source>
</reference>
<accession>A0A2P2NV99</accession>
<organism evidence="1">
    <name type="scientific">Rhizophora mucronata</name>
    <name type="common">Asiatic mangrove</name>
    <dbReference type="NCBI Taxonomy" id="61149"/>
    <lineage>
        <taxon>Eukaryota</taxon>
        <taxon>Viridiplantae</taxon>
        <taxon>Streptophyta</taxon>
        <taxon>Embryophyta</taxon>
        <taxon>Tracheophyta</taxon>
        <taxon>Spermatophyta</taxon>
        <taxon>Magnoliopsida</taxon>
        <taxon>eudicotyledons</taxon>
        <taxon>Gunneridae</taxon>
        <taxon>Pentapetalae</taxon>
        <taxon>rosids</taxon>
        <taxon>fabids</taxon>
        <taxon>Malpighiales</taxon>
        <taxon>Rhizophoraceae</taxon>
        <taxon>Rhizophora</taxon>
    </lineage>
</organism>
<proteinExistence type="predicted"/>
<protein>
    <submittedName>
        <fullName evidence="1">Uncharacterized protein</fullName>
    </submittedName>
</protein>